<dbReference type="AlphaFoldDB" id="A0A1H7GMA4"/>
<reference evidence="2" key="1">
    <citation type="submission" date="2016-10" db="EMBL/GenBank/DDBJ databases">
        <authorList>
            <person name="Varghese N."/>
            <person name="Submissions S."/>
        </authorList>
    </citation>
    <scope>NUCLEOTIDE SEQUENCE [LARGE SCALE GENOMIC DNA]</scope>
    <source>
        <strain evidence="2">DSM 18733</strain>
    </source>
</reference>
<dbReference type="STRING" id="407022.SAMN05661044_00131"/>
<keyword evidence="2" id="KW-1185">Reference proteome</keyword>
<gene>
    <name evidence="1" type="ORF">SAMN05661044_00131</name>
</gene>
<dbReference type="Proteomes" id="UP000199421">
    <property type="component" value="Unassembled WGS sequence"/>
</dbReference>
<sequence length="90" mass="9557">MQSNPSRDLPNNLGGAIALGFGDEQSAYWGTIANDCITALVAGGIYDSAEAAVLALKNSNYLGAVKNGYEAYNGTDDAIKYFTEYKSTHQ</sequence>
<dbReference type="RefSeq" id="WP_093316651.1">
    <property type="nucleotide sequence ID" value="NZ_FOAF01000001.1"/>
</dbReference>
<evidence type="ECO:0000313" key="1">
    <source>
        <dbReference type="EMBL" id="SEK39231.1"/>
    </source>
</evidence>
<accession>A0A1H7GMA4</accession>
<evidence type="ECO:0000313" key="2">
    <source>
        <dbReference type="Proteomes" id="UP000199421"/>
    </source>
</evidence>
<protein>
    <submittedName>
        <fullName evidence="1">Uncharacterized protein</fullName>
    </submittedName>
</protein>
<organism evidence="1 2">
    <name type="scientific">Olivibacter domesticus</name>
    <name type="common">Pseudosphingobacterium domesticum</name>
    <dbReference type="NCBI Taxonomy" id="407022"/>
    <lineage>
        <taxon>Bacteria</taxon>
        <taxon>Pseudomonadati</taxon>
        <taxon>Bacteroidota</taxon>
        <taxon>Sphingobacteriia</taxon>
        <taxon>Sphingobacteriales</taxon>
        <taxon>Sphingobacteriaceae</taxon>
        <taxon>Olivibacter</taxon>
    </lineage>
</organism>
<proteinExistence type="predicted"/>
<dbReference type="EMBL" id="FOAF01000001">
    <property type="protein sequence ID" value="SEK39231.1"/>
    <property type="molecule type" value="Genomic_DNA"/>
</dbReference>
<name>A0A1H7GMA4_OLID1</name>